<feature type="compositionally biased region" description="Polar residues" evidence="1">
    <location>
        <begin position="15"/>
        <end position="25"/>
    </location>
</feature>
<evidence type="ECO:0000256" key="1">
    <source>
        <dbReference type="SAM" id="MobiDB-lite"/>
    </source>
</evidence>
<protein>
    <submittedName>
        <fullName evidence="2 4">Uncharacterized protein</fullName>
    </submittedName>
</protein>
<proteinExistence type="predicted"/>
<evidence type="ECO:0000313" key="3">
    <source>
        <dbReference type="Proteomes" id="UP000271162"/>
    </source>
</evidence>
<dbReference type="EMBL" id="UYSL01019790">
    <property type="protein sequence ID" value="VDL69883.1"/>
    <property type="molecule type" value="Genomic_DNA"/>
</dbReference>
<organism evidence="4">
    <name type="scientific">Nippostrongylus brasiliensis</name>
    <name type="common">Rat hookworm</name>
    <dbReference type="NCBI Taxonomy" id="27835"/>
    <lineage>
        <taxon>Eukaryota</taxon>
        <taxon>Metazoa</taxon>
        <taxon>Ecdysozoa</taxon>
        <taxon>Nematoda</taxon>
        <taxon>Chromadorea</taxon>
        <taxon>Rhabditida</taxon>
        <taxon>Rhabditina</taxon>
        <taxon>Rhabditomorpha</taxon>
        <taxon>Strongyloidea</taxon>
        <taxon>Heligmosomidae</taxon>
        <taxon>Nippostrongylus</taxon>
    </lineage>
</organism>
<feature type="region of interest" description="Disordered" evidence="1">
    <location>
        <begin position="15"/>
        <end position="55"/>
    </location>
</feature>
<dbReference type="STRING" id="27835.A0A0N4XUB7"/>
<feature type="region of interest" description="Disordered" evidence="1">
    <location>
        <begin position="180"/>
        <end position="203"/>
    </location>
</feature>
<feature type="compositionally biased region" description="Polar residues" evidence="1">
    <location>
        <begin position="192"/>
        <end position="202"/>
    </location>
</feature>
<evidence type="ECO:0000313" key="2">
    <source>
        <dbReference type="EMBL" id="VDL69883.1"/>
    </source>
</evidence>
<sequence length="214" mass="24806">MLILQRVPHVWANSPFQLPLSTPNAKESADKEAKHSPRPSRRTMEKLQETKEEEEEVVIPGKEQKFIQDRWAYRTEIISLWEKDCHGKNDPYKVRSEFNDGFGRSTRVNRRIPEKFLHDVRYRIVLKVELRMLIVHMPPPPPKFPVKPKPPSKHQLLMEQIKASIEADKLKPKKEIKARVSLLPPPRAPPVAQQNENTTDPSSADICAQLRLHA</sequence>
<gene>
    <name evidence="2" type="ORF">NBR_LOCUS6294</name>
</gene>
<reference evidence="4" key="1">
    <citation type="submission" date="2017-02" db="UniProtKB">
        <authorList>
            <consortium name="WormBaseParasite"/>
        </authorList>
    </citation>
    <scope>IDENTIFICATION</scope>
</reference>
<name>A0A0N4XUB7_NIPBR</name>
<dbReference type="AlphaFoldDB" id="A0A0N4XUB7"/>
<dbReference type="Proteomes" id="UP000271162">
    <property type="component" value="Unassembled WGS sequence"/>
</dbReference>
<evidence type="ECO:0000313" key="4">
    <source>
        <dbReference type="WBParaSite" id="NBR_0000629301-mRNA-1"/>
    </source>
</evidence>
<keyword evidence="3" id="KW-1185">Reference proteome</keyword>
<accession>A0A0N4XUB7</accession>
<dbReference type="WBParaSite" id="NBR_0000629301-mRNA-1">
    <property type="protein sequence ID" value="NBR_0000629301-mRNA-1"/>
    <property type="gene ID" value="NBR_0000629301"/>
</dbReference>
<reference evidence="2 3" key="2">
    <citation type="submission" date="2018-11" db="EMBL/GenBank/DDBJ databases">
        <authorList>
            <consortium name="Pathogen Informatics"/>
        </authorList>
    </citation>
    <scope>NUCLEOTIDE SEQUENCE [LARGE SCALE GENOMIC DNA]</scope>
</reference>